<dbReference type="SUPFAM" id="SSF52540">
    <property type="entry name" value="P-loop containing nucleoside triphosphate hydrolases"/>
    <property type="match status" value="1"/>
</dbReference>
<evidence type="ECO:0000256" key="2">
    <source>
        <dbReference type="ARBA" id="ARBA00038210"/>
    </source>
</evidence>
<dbReference type="EMBL" id="KV918946">
    <property type="protein sequence ID" value="OSX74464.1"/>
    <property type="molecule type" value="Genomic_DNA"/>
</dbReference>
<dbReference type="InterPro" id="IPR002182">
    <property type="entry name" value="NB-ARC"/>
</dbReference>
<proteinExistence type="inferred from homology"/>
<evidence type="ECO:0000259" key="3">
    <source>
        <dbReference type="Pfam" id="PF00931"/>
    </source>
</evidence>
<dbReference type="Gene3D" id="3.40.50.300">
    <property type="entry name" value="P-loop containing nucleotide triphosphate hydrolases"/>
    <property type="match status" value="1"/>
</dbReference>
<evidence type="ECO:0000256" key="1">
    <source>
        <dbReference type="ARBA" id="ARBA00022803"/>
    </source>
</evidence>
<gene>
    <name evidence="4" type="ORF">BU14_0288s0018</name>
</gene>
<dbReference type="InterPro" id="IPR027417">
    <property type="entry name" value="P-loop_NTPase"/>
</dbReference>
<dbReference type="Proteomes" id="UP000218209">
    <property type="component" value="Unassembled WGS sequence"/>
</dbReference>
<keyword evidence="1" id="KW-0802">TPR repeat</keyword>
<dbReference type="GO" id="GO:0043531">
    <property type="term" value="F:ADP binding"/>
    <property type="evidence" value="ECO:0007669"/>
    <property type="project" value="InterPro"/>
</dbReference>
<sequence length="1361" mass="149860">MSVIPPLPEAADDQLGIVSRVLGCRGRRFVLNAQHWLAPSASVGLTGASPIGKAADAVDQVTCVPVVGPVLRLCLLVVQVGALAVLADGHDARRKDAVQRCEAIAFDVLCRIFEQLRTAPTEFGAANIEQLCLLMAQVEIVLEQVEATFFLTPVKDMMVDALVDGWEQQLRDIRDVQISSNVHSAVGRAVDRVENGVDGLMMRVCELGRNLAGSLPVEPDLSMYEVGWRPPVLGGDHVAGVHQRGRVEHAIMAMLEGYARGEATEAPRVGVHGIGGCGKSTACAEVAACERVRTLFPQGTFWVQLNDTSTSETVVTAVLALVYHLCGEAATKRCLRLTGRKHFVALAASDVQASLMADASKWLVVIDDVRYDQVGMLNQLLLVVSRATPVLFTTRSETVVALVTGAVRLAISSWPQDDARVLLARAIGKRVSKNKLVFSADEEAAWVRRVLNLTQCHVLSVSIVASHLSSRCGMWRPVVAALEHQWTDPSFRRPLTDLNPMRSVRATLDTSRALLPDDEYRRAFAAVGILPANEHIGVNVLDRLWRPSLGVVGGAAEDSSPSHAQWRSDGGEEVHPGVVRRVDAFVRAGLIHQEVADGDLAGVVVHPVVSGYAHSLLDENLAATHQRLVDEYARDCPPDDTDTHGWLGYHFWATADDGYWYNNVARHAAASEDVLALASLVSNEWYAARVRTGSLAGHEADVGLVLASLQAIVDDSDHSVHDSPVLLGAAHWGLAMAFLHRKGCKTAANQEAASILLRRGLDEVPRDAAPLLWAEMQNDLGNVYSYRVNGDKAVNFQKAVCCYNHALEVRTQQTLAWAETQHSLGAAFTNQEGGDKALNMEEALAHFRRALDVRTRVAAPLLWADTNLEMGAAYAGRVDGDKAANMEEAIACNRRALRVWTCETMPLHWATTQHRMGMAYTQRVDGDKAANFEEAVACYRRTLEVRTRDAAPRPWALTQHCLGLAYSERVDGDKAANLEEAVTCFRRVLSVWTMEAMPQEWASTQLKLAGLYQLRMGGDKDANQANKEEMMACYRGTLEVWTREAAPGAWAETQKRMGMAYAQVVDGDVVANLEEAVACHRRALDVWTRETAPLEWATMQVCLAYAYRSQVGGGKEDDKAKMELTKACFRRALEVWTRESTPTSWAETLYSMARTCMRWVDSDQAANVEEAVACYRLVLKVWTQETAPVEWLATQVNLAFALRLRTSGDAAANMEEALACYRCALEIVTRESSAQRWAQVQFCMGTAYAERVYGDKGANWEEAVACYRRALELRTREATPQLWATTTWRMVVALQRCEQWAEALERARALHAFGREWQWWDENEASLVTRVAQLEREVEQPPVAGAVKDALLGVDKGVLAE</sequence>
<evidence type="ECO:0000313" key="5">
    <source>
        <dbReference type="Proteomes" id="UP000218209"/>
    </source>
</evidence>
<dbReference type="OrthoDB" id="1357022at2759"/>
<name>A0A1X6P0S9_PORUM</name>
<organism evidence="4 5">
    <name type="scientific">Porphyra umbilicalis</name>
    <name type="common">Purple laver</name>
    <name type="synonym">Red alga</name>
    <dbReference type="NCBI Taxonomy" id="2786"/>
    <lineage>
        <taxon>Eukaryota</taxon>
        <taxon>Rhodophyta</taxon>
        <taxon>Bangiophyceae</taxon>
        <taxon>Bangiales</taxon>
        <taxon>Bangiaceae</taxon>
        <taxon>Porphyra</taxon>
    </lineage>
</organism>
<reference evidence="4 5" key="1">
    <citation type="submission" date="2017-03" db="EMBL/GenBank/DDBJ databases">
        <title>WGS assembly of Porphyra umbilicalis.</title>
        <authorList>
            <person name="Brawley S.H."/>
            <person name="Blouin N.A."/>
            <person name="Ficko-Blean E."/>
            <person name="Wheeler G.L."/>
            <person name="Lohr M."/>
            <person name="Goodson H.V."/>
            <person name="Jenkins J.W."/>
            <person name="Blaby-Haas C.E."/>
            <person name="Helliwell K.E."/>
            <person name="Chan C."/>
            <person name="Marriage T."/>
            <person name="Bhattacharya D."/>
            <person name="Klein A.S."/>
            <person name="Badis Y."/>
            <person name="Brodie J."/>
            <person name="Cao Y."/>
            <person name="Collen J."/>
            <person name="Dittami S.M."/>
            <person name="Gachon C.M."/>
            <person name="Green B.R."/>
            <person name="Karpowicz S."/>
            <person name="Kim J.W."/>
            <person name="Kudahl U."/>
            <person name="Lin S."/>
            <person name="Michel G."/>
            <person name="Mittag M."/>
            <person name="Olson B.J."/>
            <person name="Pangilinan J."/>
            <person name="Peng Y."/>
            <person name="Qiu H."/>
            <person name="Shu S."/>
            <person name="Singer J.T."/>
            <person name="Smith A.G."/>
            <person name="Sprecher B.N."/>
            <person name="Wagner V."/>
            <person name="Wang W."/>
            <person name="Wang Z.-Y."/>
            <person name="Yan J."/>
            <person name="Yarish C."/>
            <person name="Zoeuner-Riek S."/>
            <person name="Zhuang Y."/>
            <person name="Zou Y."/>
            <person name="Lindquist E.A."/>
            <person name="Grimwood J."/>
            <person name="Barry K."/>
            <person name="Rokhsar D.S."/>
            <person name="Schmutz J."/>
            <person name="Stiller J.W."/>
            <person name="Grossman A.R."/>
            <person name="Prochnik S.E."/>
        </authorList>
    </citation>
    <scope>NUCLEOTIDE SEQUENCE [LARGE SCALE GENOMIC DNA]</scope>
    <source>
        <strain evidence="4">4086291</strain>
    </source>
</reference>
<accession>A0A1X6P0S9</accession>
<comment type="similarity">
    <text evidence="2">Belongs to the APC3/CDC27 family.</text>
</comment>
<evidence type="ECO:0000313" key="4">
    <source>
        <dbReference type="EMBL" id="OSX74464.1"/>
    </source>
</evidence>
<dbReference type="PANTHER" id="PTHR12558:SF13">
    <property type="entry name" value="CELL DIVISION CYCLE PROTEIN 27 HOMOLOG"/>
    <property type="match status" value="1"/>
</dbReference>
<keyword evidence="5" id="KW-1185">Reference proteome</keyword>
<protein>
    <recommendedName>
        <fullName evidence="3">NB-ARC domain-containing protein</fullName>
    </recommendedName>
</protein>
<dbReference type="InterPro" id="IPR011990">
    <property type="entry name" value="TPR-like_helical_dom_sf"/>
</dbReference>
<dbReference type="Pfam" id="PF00931">
    <property type="entry name" value="NB-ARC"/>
    <property type="match status" value="1"/>
</dbReference>
<dbReference type="SUPFAM" id="SSF48452">
    <property type="entry name" value="TPR-like"/>
    <property type="match status" value="3"/>
</dbReference>
<dbReference type="PANTHER" id="PTHR12558">
    <property type="entry name" value="CELL DIVISION CYCLE 16,23,27"/>
    <property type="match status" value="1"/>
</dbReference>
<feature type="domain" description="NB-ARC" evidence="3">
    <location>
        <begin position="268"/>
        <end position="426"/>
    </location>
</feature>
<dbReference type="Gene3D" id="1.25.40.10">
    <property type="entry name" value="Tetratricopeptide repeat domain"/>
    <property type="match status" value="3"/>
</dbReference>